<accession>A0AAD9LII2</accession>
<protein>
    <recommendedName>
        <fullName evidence="1">G patch domain-containing protein</fullName>
    </recommendedName>
</protein>
<evidence type="ECO:0000259" key="1">
    <source>
        <dbReference type="Pfam" id="PF07713"/>
    </source>
</evidence>
<dbReference type="GO" id="GO:0006397">
    <property type="term" value="P:mRNA processing"/>
    <property type="evidence" value="ECO:0007669"/>
    <property type="project" value="InterPro"/>
</dbReference>
<organism evidence="2 3">
    <name type="scientific">Babesia divergens</name>
    <dbReference type="NCBI Taxonomy" id="32595"/>
    <lineage>
        <taxon>Eukaryota</taxon>
        <taxon>Sar</taxon>
        <taxon>Alveolata</taxon>
        <taxon>Apicomplexa</taxon>
        <taxon>Aconoidasida</taxon>
        <taxon>Piroplasmida</taxon>
        <taxon>Babesiidae</taxon>
        <taxon>Babesia</taxon>
    </lineage>
</organism>
<proteinExistence type="predicted"/>
<dbReference type="Pfam" id="PF07713">
    <property type="entry name" value="DUF1604"/>
    <property type="match status" value="1"/>
</dbReference>
<dbReference type="AlphaFoldDB" id="A0AAD9LII2"/>
<reference evidence="2" key="2">
    <citation type="submission" date="2021-05" db="EMBL/GenBank/DDBJ databases">
        <authorList>
            <person name="Pain A."/>
        </authorList>
    </citation>
    <scope>NUCLEOTIDE SEQUENCE</scope>
    <source>
        <strain evidence="2">1802A</strain>
    </source>
</reference>
<reference evidence="2" key="1">
    <citation type="journal article" date="2014" name="Nucleic Acids Res.">
        <title>The evolutionary dynamics of variant antigen genes in Babesia reveal a history of genomic innovation underlying host-parasite interaction.</title>
        <authorList>
            <person name="Jackson A.P."/>
            <person name="Otto T.D."/>
            <person name="Darby A."/>
            <person name="Ramaprasad A."/>
            <person name="Xia D."/>
            <person name="Echaide I.E."/>
            <person name="Farber M."/>
            <person name="Gahlot S."/>
            <person name="Gamble J."/>
            <person name="Gupta D."/>
            <person name="Gupta Y."/>
            <person name="Jackson L."/>
            <person name="Malandrin L."/>
            <person name="Malas T.B."/>
            <person name="Moussa E."/>
            <person name="Nair M."/>
            <person name="Reid A.J."/>
            <person name="Sanders M."/>
            <person name="Sharma J."/>
            <person name="Tracey A."/>
            <person name="Quail M.A."/>
            <person name="Weir W."/>
            <person name="Wastling J.M."/>
            <person name="Hall N."/>
            <person name="Willadsen P."/>
            <person name="Lingelbach K."/>
            <person name="Shiels B."/>
            <person name="Tait A."/>
            <person name="Berriman M."/>
            <person name="Allred D.R."/>
            <person name="Pain A."/>
        </authorList>
    </citation>
    <scope>NUCLEOTIDE SEQUENCE</scope>
    <source>
        <strain evidence="2">1802A</strain>
    </source>
</reference>
<evidence type="ECO:0000313" key="2">
    <source>
        <dbReference type="EMBL" id="KAK1936877.1"/>
    </source>
</evidence>
<keyword evidence="3" id="KW-1185">Reference proteome</keyword>
<dbReference type="InterPro" id="IPR013865">
    <property type="entry name" value="FAM32A"/>
</dbReference>
<feature type="domain" description="G patch" evidence="1">
    <location>
        <begin position="175"/>
        <end position="214"/>
    </location>
</feature>
<dbReference type="Pfam" id="PF08555">
    <property type="entry name" value="FAM32A"/>
    <property type="match status" value="1"/>
</dbReference>
<dbReference type="Proteomes" id="UP001195914">
    <property type="component" value="Unassembled WGS sequence"/>
</dbReference>
<comment type="caution">
    <text evidence="2">The sequence shown here is derived from an EMBL/GenBank/DDBJ whole genome shotgun (WGS) entry which is preliminary data.</text>
</comment>
<dbReference type="EMBL" id="JAHBMH010000034">
    <property type="protein sequence ID" value="KAK1936877.1"/>
    <property type="molecule type" value="Genomic_DNA"/>
</dbReference>
<sequence length="455" mass="51740">MVADKTYDNVIKGGLKIKGKAISKNKKTTTVEDSRSKDVICIQEPRVEPKTEPTYDVQSKIQKVIANTVLTESEKAFRIVQIKRSGKTIDNHLKETYGERINKFNRKLAKLPQHVNINIPWNASNEIRDRRYRIHWNAETDLLNKSARDLEKAKGLQYRQNRERIKRNRLNTLYTVDTKEGFVPSNFKSSKAHRASYTQQSVGGFTDLEDSDIISKNTLRAIKIDRAGLQRSIANIVNALGFMGKRRLIGPVNINTVETKISRNLQGIGFVFDVDKGVEKVEFVKAKGGTNEISKYESCCKAKPVPKGESPEEHTKDELEPISLDGKFKAPNPGVYNTPLRHVNDRQFDLAEIQSYYKHLYGLIVKSVDVKEDLMEKIAKGIEFTTENSKTEKSVEIGRRVEPYTFDNELLQKFKIKTNRFTTGDGREIEGAEDTKECATGPKLPTELFHSIFGK</sequence>
<dbReference type="InterPro" id="IPR011666">
    <property type="entry name" value="DUF1604"/>
</dbReference>
<gene>
    <name evidence="2" type="ORF">X943_002629</name>
</gene>
<name>A0AAD9LII2_BABDI</name>
<evidence type="ECO:0000313" key="3">
    <source>
        <dbReference type="Proteomes" id="UP001195914"/>
    </source>
</evidence>